<comment type="caution">
    <text evidence="1">The sequence shown here is derived from an EMBL/GenBank/DDBJ whole genome shotgun (WGS) entry which is preliminary data.</text>
</comment>
<dbReference type="InterPro" id="IPR023214">
    <property type="entry name" value="HAD_sf"/>
</dbReference>
<name>A0A4T2GL64_STRSU</name>
<dbReference type="InterPro" id="IPR036412">
    <property type="entry name" value="HAD-like_sf"/>
</dbReference>
<evidence type="ECO:0000313" key="1">
    <source>
        <dbReference type="EMBL" id="TIH99409.1"/>
    </source>
</evidence>
<dbReference type="CDD" id="cd07516">
    <property type="entry name" value="HAD_Pase"/>
    <property type="match status" value="1"/>
</dbReference>
<dbReference type="InterPro" id="IPR006379">
    <property type="entry name" value="HAD-SF_hydro_IIB"/>
</dbReference>
<proteinExistence type="predicted"/>
<dbReference type="PROSITE" id="PS01228">
    <property type="entry name" value="COF_1"/>
    <property type="match status" value="1"/>
</dbReference>
<dbReference type="NCBIfam" id="TIGR01484">
    <property type="entry name" value="HAD-SF-IIB"/>
    <property type="match status" value="1"/>
</dbReference>
<evidence type="ECO:0000313" key="2">
    <source>
        <dbReference type="Proteomes" id="UP000305165"/>
    </source>
</evidence>
<dbReference type="AlphaFoldDB" id="A0A4T2GL64"/>
<dbReference type="SUPFAM" id="SSF56784">
    <property type="entry name" value="HAD-like"/>
    <property type="match status" value="1"/>
</dbReference>
<dbReference type="Proteomes" id="UP000305165">
    <property type="component" value="Unassembled WGS sequence"/>
</dbReference>
<dbReference type="NCBIfam" id="TIGR00099">
    <property type="entry name" value="Cof-subfamily"/>
    <property type="match status" value="1"/>
</dbReference>
<dbReference type="SFLD" id="SFLDG01140">
    <property type="entry name" value="C2.B:_Phosphomannomutase_and_P"/>
    <property type="match status" value="1"/>
</dbReference>
<dbReference type="PANTHER" id="PTHR10000:SF8">
    <property type="entry name" value="HAD SUPERFAMILY HYDROLASE-LIKE, TYPE 3"/>
    <property type="match status" value="1"/>
</dbReference>
<sequence>MIRLLAIDLDGTLLTSEKTIHPQDKAAIQAASQLGVTILLATGRPISGIRDYFEQLDIPEQPYAIGNNGCLTLATKDWSILDYHSVPAEQLSSLYALLEDFPDLNLVLFTPHANYALGKYLNAAAIRDAQVESSVLYHSRLDDFLALQLPVLVPIFMGETERLTAFQKRYEANLSQHYHPVRSLDHAFEILPKGVNKGSTVLALAHKLQIEPEQIMAIGDGNNDTELLTMAGLGIAMGNATAAIQSLADFTTTTNDQAGVAKAIERFILSQ</sequence>
<protein>
    <submittedName>
        <fullName evidence="1">HAD family phosphatase</fullName>
    </submittedName>
</protein>
<organism evidence="1 2">
    <name type="scientific">Streptococcus suis</name>
    <dbReference type="NCBI Taxonomy" id="1307"/>
    <lineage>
        <taxon>Bacteria</taxon>
        <taxon>Bacillati</taxon>
        <taxon>Bacillota</taxon>
        <taxon>Bacilli</taxon>
        <taxon>Lactobacillales</taxon>
        <taxon>Streptococcaceae</taxon>
        <taxon>Streptococcus</taxon>
    </lineage>
</organism>
<gene>
    <name evidence="1" type="ORF">FAJ39_07585</name>
</gene>
<dbReference type="Gene3D" id="3.30.1240.10">
    <property type="match status" value="1"/>
</dbReference>
<dbReference type="PANTHER" id="PTHR10000">
    <property type="entry name" value="PHOSPHOSERINE PHOSPHATASE"/>
    <property type="match status" value="1"/>
</dbReference>
<dbReference type="InterPro" id="IPR000150">
    <property type="entry name" value="Cof"/>
</dbReference>
<accession>A0A4T2GL64</accession>
<dbReference type="Gene3D" id="3.40.50.1000">
    <property type="entry name" value="HAD superfamily/HAD-like"/>
    <property type="match status" value="1"/>
</dbReference>
<dbReference type="SFLD" id="SFLDS00003">
    <property type="entry name" value="Haloacid_Dehalogenase"/>
    <property type="match status" value="1"/>
</dbReference>
<dbReference type="OrthoDB" id="9790031at2"/>
<reference evidence="1 2" key="1">
    <citation type="submission" date="2019-04" db="EMBL/GenBank/DDBJ databases">
        <title>Genome analysis of Streptococcus suis strain WUSS424.</title>
        <authorList>
            <person name="Chen H."/>
            <person name="Gao X."/>
            <person name="Wu Z."/>
        </authorList>
    </citation>
    <scope>NUCLEOTIDE SEQUENCE [LARGE SCALE GENOMIC DNA]</scope>
    <source>
        <strain evidence="1 2">WUSS424</strain>
    </source>
</reference>
<dbReference type="Pfam" id="PF08282">
    <property type="entry name" value="Hydrolase_3"/>
    <property type="match status" value="1"/>
</dbReference>
<dbReference type="GO" id="GO:0000287">
    <property type="term" value="F:magnesium ion binding"/>
    <property type="evidence" value="ECO:0007669"/>
    <property type="project" value="TreeGrafter"/>
</dbReference>
<dbReference type="GO" id="GO:0016791">
    <property type="term" value="F:phosphatase activity"/>
    <property type="evidence" value="ECO:0007669"/>
    <property type="project" value="UniProtKB-ARBA"/>
</dbReference>
<dbReference type="PROSITE" id="PS01229">
    <property type="entry name" value="COF_2"/>
    <property type="match status" value="1"/>
</dbReference>
<dbReference type="EMBL" id="SSXO01000004">
    <property type="protein sequence ID" value="TIH99409.1"/>
    <property type="molecule type" value="Genomic_DNA"/>
</dbReference>
<dbReference type="GO" id="GO:0005829">
    <property type="term" value="C:cytosol"/>
    <property type="evidence" value="ECO:0007669"/>
    <property type="project" value="TreeGrafter"/>
</dbReference>